<organism evidence="4 5">
    <name type="scientific">Thalassococcus arenae</name>
    <dbReference type="NCBI Taxonomy" id="2851652"/>
    <lineage>
        <taxon>Bacteria</taxon>
        <taxon>Pseudomonadati</taxon>
        <taxon>Pseudomonadota</taxon>
        <taxon>Alphaproteobacteria</taxon>
        <taxon>Rhodobacterales</taxon>
        <taxon>Roseobacteraceae</taxon>
        <taxon>Thalassococcus</taxon>
    </lineage>
</organism>
<feature type="domain" description="DUF7507" evidence="3">
    <location>
        <begin position="2741"/>
        <end position="2860"/>
    </location>
</feature>
<feature type="region of interest" description="Disordered" evidence="1">
    <location>
        <begin position="4088"/>
        <end position="4111"/>
    </location>
</feature>
<dbReference type="NCBIfam" id="TIGR01451">
    <property type="entry name" value="B_ant_repeat"/>
    <property type="match status" value="13"/>
</dbReference>
<name>A0ABS6NB26_9RHOB</name>
<feature type="domain" description="DUF7507" evidence="3">
    <location>
        <begin position="800"/>
        <end position="895"/>
    </location>
</feature>
<feature type="domain" description="DUF7507" evidence="3">
    <location>
        <begin position="920"/>
        <end position="1015"/>
    </location>
</feature>
<feature type="region of interest" description="Disordered" evidence="1">
    <location>
        <begin position="2570"/>
        <end position="2598"/>
    </location>
</feature>
<feature type="domain" description="DUF11" evidence="2">
    <location>
        <begin position="4128"/>
        <end position="4254"/>
    </location>
</feature>
<feature type="domain" description="DUF7507" evidence="3">
    <location>
        <begin position="3017"/>
        <end position="3131"/>
    </location>
</feature>
<feature type="domain" description="DUF7507" evidence="3">
    <location>
        <begin position="3612"/>
        <end position="3710"/>
    </location>
</feature>
<accession>A0ABS6NB26</accession>
<feature type="domain" description="DUF7507" evidence="3">
    <location>
        <begin position="238"/>
        <end position="337"/>
    </location>
</feature>
<feature type="domain" description="DUF7507" evidence="3">
    <location>
        <begin position="1032"/>
        <end position="1120"/>
    </location>
</feature>
<evidence type="ECO:0000313" key="4">
    <source>
        <dbReference type="EMBL" id="MBV2360789.1"/>
    </source>
</evidence>
<feature type="region of interest" description="Disordered" evidence="1">
    <location>
        <begin position="3821"/>
        <end position="3858"/>
    </location>
</feature>
<feature type="domain" description="DUF7507" evidence="3">
    <location>
        <begin position="1250"/>
        <end position="1352"/>
    </location>
</feature>
<feature type="domain" description="DUF7507" evidence="3">
    <location>
        <begin position="1602"/>
        <end position="1702"/>
    </location>
</feature>
<feature type="domain" description="DUF7507" evidence="3">
    <location>
        <begin position="1716"/>
        <end position="1817"/>
    </location>
</feature>
<dbReference type="InterPro" id="IPR001434">
    <property type="entry name" value="OmcB-like_DUF11"/>
</dbReference>
<dbReference type="RefSeq" id="WP_217779143.1">
    <property type="nucleotide sequence ID" value="NZ_JAHRWL010000002.1"/>
</dbReference>
<feature type="domain" description="DUF7507" evidence="3">
    <location>
        <begin position="3274"/>
        <end position="3371"/>
    </location>
</feature>
<feature type="domain" description="DUF7507" evidence="3">
    <location>
        <begin position="3156"/>
        <end position="3263"/>
    </location>
</feature>
<keyword evidence="5" id="KW-1185">Reference proteome</keyword>
<feature type="domain" description="DUF7507" evidence="3">
    <location>
        <begin position="2606"/>
        <end position="2719"/>
    </location>
</feature>
<feature type="domain" description="DUF7507" evidence="3">
    <location>
        <begin position="2467"/>
        <end position="2585"/>
    </location>
</feature>
<feature type="domain" description="DUF7507" evidence="3">
    <location>
        <begin position="2199"/>
        <end position="2321"/>
    </location>
</feature>
<feature type="domain" description="DUF7507" evidence="3">
    <location>
        <begin position="468"/>
        <end position="553"/>
    </location>
</feature>
<feature type="domain" description="DUF7507" evidence="3">
    <location>
        <begin position="3733"/>
        <end position="3835"/>
    </location>
</feature>
<feature type="domain" description="DUF7507" evidence="3">
    <location>
        <begin position="1837"/>
        <end position="1947"/>
    </location>
</feature>
<feature type="domain" description="DUF7507" evidence="3">
    <location>
        <begin position="353"/>
        <end position="454"/>
    </location>
</feature>
<feature type="domain" description="DUF7507" evidence="3">
    <location>
        <begin position="3990"/>
        <end position="4103"/>
    </location>
</feature>
<evidence type="ECO:0000256" key="1">
    <source>
        <dbReference type="SAM" id="MobiDB-lite"/>
    </source>
</evidence>
<feature type="domain" description="DUF7507" evidence="3">
    <location>
        <begin position="1963"/>
        <end position="2066"/>
    </location>
</feature>
<dbReference type="InterPro" id="IPR047589">
    <property type="entry name" value="DUF11_rpt"/>
</dbReference>
<protein>
    <submittedName>
        <fullName evidence="4">DUF11 domain-containing protein</fullName>
    </submittedName>
</protein>
<dbReference type="InterPro" id="IPR055354">
    <property type="entry name" value="DUF7507"/>
</dbReference>
<feature type="domain" description="DUF7507" evidence="3">
    <location>
        <begin position="1365"/>
        <end position="1460"/>
    </location>
</feature>
<evidence type="ECO:0000313" key="5">
    <source>
        <dbReference type="Proteomes" id="UP001166293"/>
    </source>
</evidence>
<feature type="region of interest" description="Disordered" evidence="1">
    <location>
        <begin position="2706"/>
        <end position="2736"/>
    </location>
</feature>
<feature type="compositionally biased region" description="Polar residues" evidence="1">
    <location>
        <begin position="2586"/>
        <end position="2598"/>
    </location>
</feature>
<dbReference type="Pfam" id="PF24346">
    <property type="entry name" value="DUF7507"/>
    <property type="match status" value="32"/>
</dbReference>
<feature type="compositionally biased region" description="Low complexity" evidence="1">
    <location>
        <begin position="2726"/>
        <end position="2736"/>
    </location>
</feature>
<dbReference type="Pfam" id="PF01345">
    <property type="entry name" value="DUF11"/>
    <property type="match status" value="2"/>
</dbReference>
<dbReference type="PANTHER" id="PTHR34819">
    <property type="entry name" value="LARGE CYSTEINE-RICH PERIPLASMIC PROTEIN OMCB"/>
    <property type="match status" value="1"/>
</dbReference>
<sequence>MFEGRRVLSGLCRAVGSVVCALVWALVFWGAGPVQATTFTTTVPGTSIRLPSDYPQAGGVAFVLVGNNGNLYFQFSDPTGAFVGFQNRGRPARFRGNPFTINDPLTLNCGFSSCSDYFGGGLSAVHIRFSAFDGDTQQGGFDEGDISLILNGFNVGSWSGLTTEATNDSGTVSFGFGVGFGNQTFDTGWFTSTNPALLSNILSTGQTTTQVFDRDPNDNYWDFTRGPSLQNIDIVTVAPGYTLEKTASAATYTTAGETVDFTYVVTNIGSVPIRSLAVADDKIASVTCDKTVILDVNPGQTPDFATCTGTYTVTQEDVDNQSVTNIAVATGVPDHGTLGARQDSVTLTGPAPNPVVAIEKTSTLSAFGAVGTPVPYAITVRNDGNVTLGDVTVTDPLTGLNTVVTSLAPGDETVINTSYTVRQSDIDGFATSGTTLDNTASVTAEDPNGTDVTDSAGLTLPGPTPVVSMDLTKTALTAGFDSIGDVLSYQIRIVNTGTVTFPGPPAITDALTGGATCPAGAIPPGNAVVCTASYAVDQDDINAGQVENTASAEIVVGGLTASDSDTASVTATRTVGLSLDKRLAAASPTTFAATGVVLQYEYVLRNTGNVTLLNPAVADDRTAVTCPGTEILPGTQMVCTASYSTVQGDLDAGEVVNTATASATEAGPTPNPVSSGADQVTVPAVQNAAMTLAKTAPTLTPAEYQLGETITYSFEVTNSGNVTLNTATTGGTEITVTDDKIGSFTCDALPLAVGASVTCTADYVLTSDDIVANSVQNRATANAGSVTSNEDTALVSPSFSPAIGVAKSSPTASVAATSDSIAYEFLVTNTGNTQILLPDQPVTISDALLSATADCSAQPATLDAGDSFTCTGTRTGVTQAELDAGSVDNSATASFPFVTPGGTITVTSDVSTASVPVVPAPSMTFAKDGPAQFAAVGEQLDYTFTVTNTGNVTLASVTVTDPLIPGLSCTLTGIAPGDNDSCTGAYFVTQADLDAEQIDNTATATAQPAQGAQFSETATESVPVDPLVPSKSASITKVASTASFASVGQQITYTMQVTNTGTQTLTGLAVTDVLDAGFSCTIPTLAPGATDTSCSFLYTVTQDDLDAGQIDNTATVDSPDITAAVDSETVNGPARVAAFTFDKRAPARFTSAGQSIDFVFEVRNTGNVTLSNVTVTDPFFGSPVNCVIGTLLPGEVDSTTCTTAYTIGQGDIDAGSLTNTATASADAPAGVAAPADVDDSVTVAGPAENASVTITKTPADGVFASATDTEGYTFEVENSGNVTLTGLVITDDDLGFTCALDDLLPGDSTTQCADTTPLSATKAFSQADVDAGSYTNTATVTGQSAVRATPVADSATVTVTGPAQAPALSLAKTATLAGTFDTLGQSLTYEFDVTNIGNITITAPVVITDSRIGTVSCPALPAGGLAPLASLTCTASDTVTQADLDAGQVTNTATASAEQTVVPANPGDPSTVTVTSNSDAATVTADQLPALGIDKRVKAGSPSSFDSVGDTIVFEYVVTNTGNVTTTADVTVDDDRIPGTLTCSTAPLAPGASVTCEQTWTAAQADLDAGTVTNIATADTVFDGSPVQSAPDSVSVNAVQDPSLAVVKTFTGTDNPGFFNVGDTLSYEIVVSNDGNVTVDAPITLTDNLATPICPAVPGGALEPGDTLTCTSSHVVTSNDIDLGSATNVVFATGSFDGSPVRSPSDNAIYPVDADPALSVVKVADPADTGFDAAGDTITYTYTVTNSGNVGLSDAITIEDDKMGTLACRPAAGGGTPVFASGASHDCSFDYTVTQADVDRGFVTNNAVAKTVYAPGGASTDVTSPNASETVSADELPGLTVAKDMTDTGIATASAGDVLPYTIIATNSGNQTLRGVAITDPLIPSLSCDVVPVAGAASAAPANVVLLPGEALRCAGTYTVTQADLDAQTLVNTASAAATDPQGASVGATGGHSQPLDAPVTAMVVTKTVDPDPGAGAAFAGPGEPVTFRIAVRNTGNITLSQAVVTDERPVTPTSCTTGPIAPGATDTSCEFTYVVTQADIDAINTGGGATFGGFTNTANVTATPDNPSLPDFTGSGSVFVRGPDRDPQLRLAKSADLAQIDTWNQLVTYTYTVVNTGNVTLTEVPQITDDKIGTFACAGLPSGGLLPSDFYQCTASYTVTQADLDSGGVTNTATVTSSEVAPGDPQATDALTIPAARSPGLSLVKTPSVTAGATEGQEITYSYTVTNTGNVTISDVTVSDQHTSAAGTVALAVGGDTLTTDINETGTSVDSDGDGVWTTLAPGDVVTFTAAYTVTQADVDAQADLTNIAQVTGNDPDNTALAPVQAGAAVSPIVKAPALAVTKTADDTAIGDPATVGDIVTFEIVVENTGNVTLTAPVLTDTLTDADGGSLTLSNGPDFSGGDTDSDGNLSIGERWVYTADFAIDQQAIDAGGVSNTVSVVAQDPQGVDVPDDLDTPAIVDLGEGPALAVVKSASLDDGGDGRADVGDVITYTYVVTNTGNQTLFDVAVAETGFGGAGAVPTPVYESGGADLDGQGDAADLAVGGGTVSFTATYALTQDDIDAGSVANQATASAADPNGDPVSDLSGSTPGDDAATQTPLTAAGALQVVKTAAPVLSSPPAIGDVIDYTITVRNIGNVTLTDVVLTDTLRDADGTVLTPAPVPVFDGTDTGTAGALDVGEVWTYTAQVVLTAEMLDSGGVTNSVTATATDPVDGPVSDVSDDSADAPGDSDPTATELTRAPALAVVKASSFDAGADEVPSVGDVITYTYTITNTGNVTLFDLGVAETGFGGAGTTPIPVYDSGGADLDAEADAIDLAVGGGAVTFTATYALTQADIDAGAVSNQATGTGVGPDGTPTSDVSGDAADTDAPTLTELPAAPALSVVKTADTGALSDPAAAGEVVSFDIAVANTGNVTLDNVVLTDTLRRADGTVLTLPAPPALTGGDGGIVGLLEVGETWTYTLSHTLTQADIDAGGLSNQVRVIADTPGDGPIAVSSDDGVPGNGTTNPTLVEIDAAPGIEAVKELTGSDVVAGSLLSYEITLTNTGNVTLTGVGIASEDLERADGTALSLDAPPAFGGGSLGSPQGTLRPGETATYTAQYTLQQADIDAGGVRNSVTGRGTPPSGPAVTDVSDDNDDGDGNTTDDPAELLIPADPSLRLAKTLAATAPASFSATGVSVGYVFTLTNTGNVTLTEAPVIDDPFLADAGVAVTCPTLPAQGLIPGAELVCTADYETVQADIDAGGIDNTATATSGTPDGTVVSDPSTVSLPAVQAPAIDLVKTAASIDAADFVVGATVSYSYVVSNDGNVTITEPITVTDNLIPAADMICPAFPVDGLTPGDSYTCTADYTVTVDDVDLGSVTNLAGASDGTTDAPLVGVTIPNEGIPALSVTKTAEAGASFAAVGDEIDYTFTVTNTGTRAFVAPVVIRDTELGEIACFTPTTADPDFTAGEVATCSATHVVTQADLDAGEIVNDAFAETTFGAGDTMVTSPPVSETVAADAAPELTLAKSVATLPVTGAGQVLTYTLEANNSGNQTLRAITISDPLLPGLTCSAATLAPGEALSCDGDYTVRQSDIDTGSLVNTASVSGVAPNGDPVRDETVLTTAMPAAAPGLTLVKTAVPSPFGGVGSTLSYRFTVTNTGNVTLTGLTVSELLDPDYRCEIATLAPGAVNRACGFSIPVTQAMVDAGSIDNSATVTGLDPFDGPVTATAEVTTDGPAQVAALEATKVLAPVAPVAGAVLSYTLSVENTGNVTLSNVDIVDTMQTLDGRPIMLDAPFALIAASDTDNDGELDVGETWLYSAQYTLQQADINEGGVSNRVTATAEDPGAGVVSDASDDGRDGDGNTSDDPTVLTIDGAPSLSVTKRVTSSGNLVGETVVFEIAALNTGNVDLTDLSVTDLFERADGASLVATPIADDVPASLSPGETATWTLSHEITQADVDAGGLVNSAVVSARDPDGGPVSDLSADDDPLDGNTTDDPTELTIAPVPELTVIKQVTEVGAAAGDTVSYAVTVRNTGTVTLTGVTVSDALTDLDGGNPRALPLVFTGADGSPASPEGTLLPGETATYTASATLTLADIDSGGLSNTVTATGTTPRGGSVTDISDDDGTGDSDPTIAEVTPLPSFDIVKTVSEPRVVFPTIYEVDFTIAVTNTGNLTQTGIQVTDDLVSFLSPALLLSETYPVEVTASGFADGSANGAYDGDIVTALLSGDATLAPGGSGTITVTLTYATATGQPGAPNTAAVTSDQLGDPTEAEVALAVTDEDGDGIPDNLESATADRDGDGIPDAEDYDPTGYFYCEEDGRILTGGQITVSGGGFSQTGTGVSGPIVIIQDGSLGFYQFHVTAPGTYTLTLDYPGIGTPSTTRLPGATLDATSLLPDNPAALGSGEFGATGVLADFAEAANPFHTAFAFEAGDPFIINNNLPLTACAGVPDVVATKTADRETAVFGETVNYTLSFRNDTLNTYAGAQVVDRLPVGLNYTPGTARIDGVAVDPVVSGRTLVWTTDLAASATAVLTYSVRVARQGGFGERENRAYLQDAFGRRLSNVARAVVRIDPEHVFDCSDVIGKVFDDRNGNGYQDGPDSLPAQIIDRDYIAGADGKGGKAAVLPVQPETVNRDEPGIPDVRLVTPNGLIITTDEFGRFSVPCAALPRDIGSNFQLKLDTRTLPSGYRVTTENPRNIRLTAGKLAKLNFGASLSNLVNIDLADRAFAPGQADASPALDQALDGLLGQIADTPSTIRLTYVLEAGEGPELGRARLRVLEQTLKRKWRGTGRYKLIIERQIVRSR</sequence>
<gene>
    <name evidence="4" type="ORF">KUH32_13555</name>
</gene>
<feature type="domain" description="DUF7507" evidence="3">
    <location>
        <begin position="3503"/>
        <end position="3600"/>
    </location>
</feature>
<feature type="domain" description="DUF7507" evidence="3">
    <location>
        <begin position="3387"/>
        <end position="3487"/>
    </location>
</feature>
<dbReference type="InterPro" id="IPR051172">
    <property type="entry name" value="Chlamydia_OmcB"/>
</dbReference>
<comment type="caution">
    <text evidence="4">The sequence shown here is derived from an EMBL/GenBank/DDBJ whole genome shotgun (WGS) entry which is preliminary data.</text>
</comment>
<feature type="domain" description="DUF11" evidence="2">
    <location>
        <begin position="4434"/>
        <end position="4535"/>
    </location>
</feature>
<reference evidence="4" key="1">
    <citation type="submission" date="2021-06" db="EMBL/GenBank/DDBJ databases">
        <title>Thalassococcus sp. CAU 1522 isolated from sea sand, Republic of Korea.</title>
        <authorList>
            <person name="Kim W."/>
        </authorList>
    </citation>
    <scope>NUCLEOTIDE SEQUENCE</scope>
    <source>
        <strain evidence="4">CAU 1522</strain>
    </source>
</reference>
<dbReference type="EMBL" id="JAHRWL010000002">
    <property type="protein sequence ID" value="MBV2360789.1"/>
    <property type="molecule type" value="Genomic_DNA"/>
</dbReference>
<feature type="region of interest" description="Disordered" evidence="1">
    <location>
        <begin position="2846"/>
        <end position="2867"/>
    </location>
</feature>
<feature type="domain" description="DUF7507" evidence="3">
    <location>
        <begin position="688"/>
        <end position="787"/>
    </location>
</feature>
<feature type="compositionally biased region" description="Low complexity" evidence="1">
    <location>
        <begin position="2710"/>
        <end position="2719"/>
    </location>
</feature>
<feature type="domain" description="DUF7507" evidence="3">
    <location>
        <begin position="2879"/>
        <end position="2992"/>
    </location>
</feature>
<evidence type="ECO:0000259" key="3">
    <source>
        <dbReference type="Pfam" id="PF24346"/>
    </source>
</evidence>
<evidence type="ECO:0000259" key="2">
    <source>
        <dbReference type="Pfam" id="PF01345"/>
    </source>
</evidence>
<feature type="domain" description="DUF7507" evidence="3">
    <location>
        <begin position="1145"/>
        <end position="1232"/>
    </location>
</feature>
<feature type="region of interest" description="Disordered" evidence="1">
    <location>
        <begin position="4264"/>
        <end position="4285"/>
    </location>
</feature>
<feature type="domain" description="DUF7507" evidence="3">
    <location>
        <begin position="1497"/>
        <end position="1588"/>
    </location>
</feature>
<dbReference type="Proteomes" id="UP001166293">
    <property type="component" value="Unassembled WGS sequence"/>
</dbReference>
<feature type="compositionally biased region" description="Polar residues" evidence="1">
    <location>
        <begin position="4088"/>
        <end position="4097"/>
    </location>
</feature>
<dbReference type="PANTHER" id="PTHR34819:SF3">
    <property type="entry name" value="CELL SURFACE PROTEIN"/>
    <property type="match status" value="1"/>
</dbReference>
<feature type="region of interest" description="Disordered" evidence="1">
    <location>
        <begin position="3112"/>
        <end position="3149"/>
    </location>
</feature>
<feature type="domain" description="DUF7507" evidence="3">
    <location>
        <begin position="2088"/>
        <end position="2181"/>
    </location>
</feature>
<feature type="domain" description="DUF7507" evidence="3">
    <location>
        <begin position="3859"/>
        <end position="3965"/>
    </location>
</feature>
<feature type="domain" description="DUF7507" evidence="3">
    <location>
        <begin position="2337"/>
        <end position="2453"/>
    </location>
</feature>
<proteinExistence type="predicted"/>
<feature type="domain" description="DUF7507" evidence="3">
    <location>
        <begin position="586"/>
        <end position="667"/>
    </location>
</feature>
<feature type="region of interest" description="Disordered" evidence="1">
    <location>
        <begin position="3954"/>
        <end position="3979"/>
    </location>
</feature>